<comment type="caution">
    <text evidence="2">The sequence shown here is derived from an EMBL/GenBank/DDBJ whole genome shotgun (WGS) entry which is preliminary data.</text>
</comment>
<evidence type="ECO:0000313" key="3">
    <source>
        <dbReference type="Proteomes" id="UP001396646"/>
    </source>
</evidence>
<name>A0ABU9KY80_9EURY</name>
<evidence type="ECO:0000256" key="1">
    <source>
        <dbReference type="ARBA" id="ARBA00007958"/>
    </source>
</evidence>
<reference evidence="2 3" key="1">
    <citation type="submission" date="2024-04" db="EMBL/GenBank/DDBJ databases">
        <title>Methanococcoides sp. LMO-2.</title>
        <authorList>
            <person name="Liang L."/>
        </authorList>
    </citation>
    <scope>NUCLEOTIDE SEQUENCE [LARGE SCALE GENOMIC DNA]</scope>
    <source>
        <strain evidence="2 3">LMO-2</strain>
    </source>
</reference>
<dbReference type="InterPro" id="IPR023198">
    <property type="entry name" value="PGP-like_dom2"/>
</dbReference>
<dbReference type="NCBIfam" id="TIGR01509">
    <property type="entry name" value="HAD-SF-IA-v3"/>
    <property type="match status" value="1"/>
</dbReference>
<dbReference type="SFLD" id="SFLDG01129">
    <property type="entry name" value="C1.5:_HAD__Beta-PGM__Phosphata"/>
    <property type="match status" value="1"/>
</dbReference>
<dbReference type="InterPro" id="IPR041492">
    <property type="entry name" value="HAD_2"/>
</dbReference>
<dbReference type="Gene3D" id="3.40.50.1000">
    <property type="entry name" value="HAD superfamily/HAD-like"/>
    <property type="match status" value="1"/>
</dbReference>
<organism evidence="2 3">
    <name type="scientific">Methanococcoides cohabitans</name>
    <dbReference type="NCBI Taxonomy" id="3136559"/>
    <lineage>
        <taxon>Archaea</taxon>
        <taxon>Methanobacteriati</taxon>
        <taxon>Methanobacteriota</taxon>
        <taxon>Stenosarchaea group</taxon>
        <taxon>Methanomicrobia</taxon>
        <taxon>Methanosarcinales</taxon>
        <taxon>Methanosarcinaceae</taxon>
        <taxon>Methanococcoides</taxon>
    </lineage>
</organism>
<proteinExistence type="inferred from homology"/>
<accession>A0ABU9KY80</accession>
<dbReference type="PANTHER" id="PTHR43481:SF4">
    <property type="entry name" value="GLYCEROL-1-PHOSPHATE PHOSPHOHYDROLASE 1-RELATED"/>
    <property type="match status" value="1"/>
</dbReference>
<evidence type="ECO:0000313" key="2">
    <source>
        <dbReference type="EMBL" id="MEL4306264.1"/>
    </source>
</evidence>
<dbReference type="InterPro" id="IPR051806">
    <property type="entry name" value="HAD-like_SPP"/>
</dbReference>
<dbReference type="RefSeq" id="WP_342127871.1">
    <property type="nucleotide sequence ID" value="NZ_JBCAUS010000007.1"/>
</dbReference>
<comment type="similarity">
    <text evidence="1">Belongs to the HAD-like hydrolase superfamily.</text>
</comment>
<protein>
    <submittedName>
        <fullName evidence="2">HAD family phosphatase</fullName>
    </submittedName>
</protein>
<gene>
    <name evidence="2" type="ORF">WOA13_10585</name>
</gene>
<dbReference type="SUPFAM" id="SSF56784">
    <property type="entry name" value="HAD-like"/>
    <property type="match status" value="1"/>
</dbReference>
<dbReference type="SFLD" id="SFLDS00003">
    <property type="entry name" value="Haloacid_Dehalogenase"/>
    <property type="match status" value="1"/>
</dbReference>
<dbReference type="Proteomes" id="UP001396646">
    <property type="component" value="Unassembled WGS sequence"/>
</dbReference>
<dbReference type="Pfam" id="PF13419">
    <property type="entry name" value="HAD_2"/>
    <property type="match status" value="1"/>
</dbReference>
<dbReference type="PANTHER" id="PTHR43481">
    <property type="entry name" value="FRUCTOSE-1-PHOSPHATE PHOSPHATASE"/>
    <property type="match status" value="1"/>
</dbReference>
<dbReference type="SFLD" id="SFLDG01135">
    <property type="entry name" value="C1.5.6:_HAD__Beta-PGM__Phospha"/>
    <property type="match status" value="1"/>
</dbReference>
<sequence length="228" mass="25597">MLKVLIFDMDGVLVDSMSYHTEAMKHIFDDLGIAMDKQDIYDLEGSPTVEIVGSLLEKEGIDPNNFDVDGLIKRYRAEFARILVLSSFKEMDECLPILKERFLLSVVSGADRNIVHDVIGRLFDGIFDVVLSGEDLERGKPEPDPFLKVAEILNVDRSECLVVENAPMGVEAANRAGIFCVAVPTYVSKESIAMADMIVDDHRMLKDFLLGLEHPEKEEVESLRLLHE</sequence>
<dbReference type="InterPro" id="IPR006439">
    <property type="entry name" value="HAD-SF_hydro_IA"/>
</dbReference>
<dbReference type="InterPro" id="IPR023214">
    <property type="entry name" value="HAD_sf"/>
</dbReference>
<dbReference type="EMBL" id="JBCAUS010000007">
    <property type="protein sequence ID" value="MEL4306264.1"/>
    <property type="molecule type" value="Genomic_DNA"/>
</dbReference>
<keyword evidence="3" id="KW-1185">Reference proteome</keyword>
<dbReference type="Gene3D" id="1.10.150.240">
    <property type="entry name" value="Putative phosphatase, domain 2"/>
    <property type="match status" value="1"/>
</dbReference>
<dbReference type="CDD" id="cd07505">
    <property type="entry name" value="HAD_BPGM-like"/>
    <property type="match status" value="1"/>
</dbReference>
<dbReference type="InterPro" id="IPR036412">
    <property type="entry name" value="HAD-like_sf"/>
</dbReference>